<dbReference type="AlphaFoldDB" id="A0AAN6XYB9"/>
<feature type="transmembrane region" description="Helical" evidence="1">
    <location>
        <begin position="420"/>
        <end position="444"/>
    </location>
</feature>
<organism evidence="2 3">
    <name type="scientific">Rhypophila decipiens</name>
    <dbReference type="NCBI Taxonomy" id="261697"/>
    <lineage>
        <taxon>Eukaryota</taxon>
        <taxon>Fungi</taxon>
        <taxon>Dikarya</taxon>
        <taxon>Ascomycota</taxon>
        <taxon>Pezizomycotina</taxon>
        <taxon>Sordariomycetes</taxon>
        <taxon>Sordariomycetidae</taxon>
        <taxon>Sordariales</taxon>
        <taxon>Naviculisporaceae</taxon>
        <taxon>Rhypophila</taxon>
    </lineage>
</organism>
<gene>
    <name evidence="2" type="ORF">QBC37DRAFT_297685</name>
</gene>
<reference evidence="2" key="2">
    <citation type="submission" date="2023-05" db="EMBL/GenBank/DDBJ databases">
        <authorList>
            <consortium name="Lawrence Berkeley National Laboratory"/>
            <person name="Steindorff A."/>
            <person name="Hensen N."/>
            <person name="Bonometti L."/>
            <person name="Westerberg I."/>
            <person name="Brannstrom I.O."/>
            <person name="Guillou S."/>
            <person name="Cros-Aarteil S."/>
            <person name="Calhoun S."/>
            <person name="Haridas S."/>
            <person name="Kuo A."/>
            <person name="Mondo S."/>
            <person name="Pangilinan J."/>
            <person name="Riley R."/>
            <person name="Labutti K."/>
            <person name="Andreopoulos B."/>
            <person name="Lipzen A."/>
            <person name="Chen C."/>
            <person name="Yanf M."/>
            <person name="Daum C."/>
            <person name="Ng V."/>
            <person name="Clum A."/>
            <person name="Ohm R."/>
            <person name="Martin F."/>
            <person name="Silar P."/>
            <person name="Natvig D."/>
            <person name="Lalanne C."/>
            <person name="Gautier V."/>
            <person name="Ament-Velasquez S.L."/>
            <person name="Kruys A."/>
            <person name="Hutchinson M.I."/>
            <person name="Powell A.J."/>
            <person name="Barry K."/>
            <person name="Miller A.N."/>
            <person name="Grigoriev I.V."/>
            <person name="Debuchy R."/>
            <person name="Gladieux P."/>
            <person name="Thoren M.H."/>
            <person name="Johannesson H."/>
        </authorList>
    </citation>
    <scope>NUCLEOTIDE SEQUENCE</scope>
    <source>
        <strain evidence="2">PSN293</strain>
    </source>
</reference>
<keyword evidence="1" id="KW-1133">Transmembrane helix</keyword>
<evidence type="ECO:0000256" key="1">
    <source>
        <dbReference type="SAM" id="Phobius"/>
    </source>
</evidence>
<keyword evidence="3" id="KW-1185">Reference proteome</keyword>
<protein>
    <submittedName>
        <fullName evidence="2">Uncharacterized protein</fullName>
    </submittedName>
</protein>
<keyword evidence="1" id="KW-0472">Membrane</keyword>
<reference evidence="2" key="1">
    <citation type="journal article" date="2023" name="Mol. Phylogenet. Evol.">
        <title>Genome-scale phylogeny and comparative genomics of the fungal order Sordariales.</title>
        <authorList>
            <person name="Hensen N."/>
            <person name="Bonometti L."/>
            <person name="Westerberg I."/>
            <person name="Brannstrom I.O."/>
            <person name="Guillou S."/>
            <person name="Cros-Aarteil S."/>
            <person name="Calhoun S."/>
            <person name="Haridas S."/>
            <person name="Kuo A."/>
            <person name="Mondo S."/>
            <person name="Pangilinan J."/>
            <person name="Riley R."/>
            <person name="LaButti K."/>
            <person name="Andreopoulos B."/>
            <person name="Lipzen A."/>
            <person name="Chen C."/>
            <person name="Yan M."/>
            <person name="Daum C."/>
            <person name="Ng V."/>
            <person name="Clum A."/>
            <person name="Steindorff A."/>
            <person name="Ohm R.A."/>
            <person name="Martin F."/>
            <person name="Silar P."/>
            <person name="Natvig D.O."/>
            <person name="Lalanne C."/>
            <person name="Gautier V."/>
            <person name="Ament-Velasquez S.L."/>
            <person name="Kruys A."/>
            <person name="Hutchinson M.I."/>
            <person name="Powell A.J."/>
            <person name="Barry K."/>
            <person name="Miller A.N."/>
            <person name="Grigoriev I.V."/>
            <person name="Debuchy R."/>
            <person name="Gladieux P."/>
            <person name="Hiltunen Thoren M."/>
            <person name="Johannesson H."/>
        </authorList>
    </citation>
    <scope>NUCLEOTIDE SEQUENCE</scope>
    <source>
        <strain evidence="2">PSN293</strain>
    </source>
</reference>
<proteinExistence type="predicted"/>
<dbReference type="EMBL" id="MU858266">
    <property type="protein sequence ID" value="KAK4207946.1"/>
    <property type="molecule type" value="Genomic_DNA"/>
</dbReference>
<dbReference type="Proteomes" id="UP001301769">
    <property type="component" value="Unassembled WGS sequence"/>
</dbReference>
<sequence>MEDWTQTENRDDISELEDDRTFELIGDLKEFILSTRPLESLIADMKSWLKVDEQRIKTKANPLIRTTADIQVDRDKSDGSGKLDELEATKRDCLLEDPLLLSITDQLQSVNPSQIWESGPQRTTSNQLKGIIEDFFGEPWIWWPLSPRFGEMPVGKTRLHWICGCGRERFAVVPKEFATQAVQSAIGKTHSPSEVTIPLSTHTGSQRINPENNDSMSRAHFPTQFKSQDPSTSQVTYDTQDHPCTQRPKDLHIFFIVASGPKIGDRHRLAQLKVGAKTSTDDFFKWLQEQYFKLRGSFRSFLSIRVYSHCDFYMFHKWDVNMYGPAEQNSFPDSNSPYYYLPRPMWPIPPITEDQFYHRFYSCYKPRAFHRPFHKCRKRCSDRTTLDRLPLRQYSFQVEDDKEEHFWGMYAVTRISFARVMVYSVVCFAPAIFPAMVFFFLWLFSWGHEGDLQNLRKCTGVNNNAAG</sequence>
<evidence type="ECO:0000313" key="3">
    <source>
        <dbReference type="Proteomes" id="UP001301769"/>
    </source>
</evidence>
<comment type="caution">
    <text evidence="2">The sequence shown here is derived from an EMBL/GenBank/DDBJ whole genome shotgun (WGS) entry which is preliminary data.</text>
</comment>
<keyword evidence="1" id="KW-0812">Transmembrane</keyword>
<accession>A0AAN6XYB9</accession>
<evidence type="ECO:0000313" key="2">
    <source>
        <dbReference type="EMBL" id="KAK4207946.1"/>
    </source>
</evidence>
<name>A0AAN6XYB9_9PEZI</name>